<sequence length="132" mass="14590">MMVRISAKLEVLVGILTLLTGLLYLFRVFGPTESEVITWGLLAVILGGVFVLLSTTKFPNFMKMIVACLLVVIQIPAIILWVSFHGSGISDGTPKSNFVAHWIFAFPHMMIVVLGILLVFSLIDRKTEKSLN</sequence>
<dbReference type="Proteomes" id="UP001595817">
    <property type="component" value="Unassembled WGS sequence"/>
</dbReference>
<accession>A0ABV8XAH3</accession>
<dbReference type="RefSeq" id="WP_378156742.1">
    <property type="nucleotide sequence ID" value="NZ_JBHSEC010000020.1"/>
</dbReference>
<comment type="caution">
    <text evidence="2">The sequence shown here is derived from an EMBL/GenBank/DDBJ whole genome shotgun (WGS) entry which is preliminary data.</text>
</comment>
<evidence type="ECO:0000256" key="1">
    <source>
        <dbReference type="SAM" id="Phobius"/>
    </source>
</evidence>
<evidence type="ECO:0000313" key="2">
    <source>
        <dbReference type="EMBL" id="MFC4411612.1"/>
    </source>
</evidence>
<name>A0ABV8XAH3_9LACT</name>
<feature type="transmembrane region" description="Helical" evidence="1">
    <location>
        <begin position="36"/>
        <end position="53"/>
    </location>
</feature>
<keyword evidence="1" id="KW-0812">Transmembrane</keyword>
<dbReference type="EMBL" id="JBHSEC010000020">
    <property type="protein sequence ID" value="MFC4411612.1"/>
    <property type="molecule type" value="Genomic_DNA"/>
</dbReference>
<evidence type="ECO:0000313" key="3">
    <source>
        <dbReference type="Proteomes" id="UP001595817"/>
    </source>
</evidence>
<keyword evidence="1" id="KW-1133">Transmembrane helix</keyword>
<keyword evidence="3" id="KW-1185">Reference proteome</keyword>
<keyword evidence="1" id="KW-0472">Membrane</keyword>
<feature type="transmembrane region" description="Helical" evidence="1">
    <location>
        <begin position="99"/>
        <end position="123"/>
    </location>
</feature>
<gene>
    <name evidence="2" type="ORF">ACFOZY_14385</name>
</gene>
<organism evidence="2 3">
    <name type="scientific">Chungangia koreensis</name>
    <dbReference type="NCBI Taxonomy" id="752657"/>
    <lineage>
        <taxon>Bacteria</taxon>
        <taxon>Bacillati</taxon>
        <taxon>Bacillota</taxon>
        <taxon>Bacilli</taxon>
        <taxon>Lactobacillales</taxon>
        <taxon>Chungangia</taxon>
    </lineage>
</organism>
<proteinExistence type="predicted"/>
<feature type="transmembrane region" description="Helical" evidence="1">
    <location>
        <begin position="65"/>
        <end position="84"/>
    </location>
</feature>
<protein>
    <submittedName>
        <fullName evidence="2">Uncharacterized protein</fullName>
    </submittedName>
</protein>
<feature type="transmembrane region" description="Helical" evidence="1">
    <location>
        <begin position="12"/>
        <end position="30"/>
    </location>
</feature>
<reference evidence="3" key="1">
    <citation type="journal article" date="2019" name="Int. J. Syst. Evol. Microbiol.">
        <title>The Global Catalogue of Microorganisms (GCM) 10K type strain sequencing project: providing services to taxonomists for standard genome sequencing and annotation.</title>
        <authorList>
            <consortium name="The Broad Institute Genomics Platform"/>
            <consortium name="The Broad Institute Genome Sequencing Center for Infectious Disease"/>
            <person name="Wu L."/>
            <person name="Ma J."/>
        </authorList>
    </citation>
    <scope>NUCLEOTIDE SEQUENCE [LARGE SCALE GENOMIC DNA]</scope>
    <source>
        <strain evidence="3">CCUG 59778</strain>
    </source>
</reference>